<dbReference type="Proteomes" id="UP001295469">
    <property type="component" value="Chromosome C04"/>
</dbReference>
<reference evidence="2" key="2">
    <citation type="submission" date="2014-06" db="EMBL/GenBank/DDBJ databases">
        <authorList>
            <person name="Genoscope - CEA"/>
        </authorList>
    </citation>
    <scope>NUCLEOTIDE SEQUENCE</scope>
</reference>
<evidence type="ECO:0000313" key="3">
    <source>
        <dbReference type="Proteomes" id="UP000028999"/>
    </source>
</evidence>
<dbReference type="Proteomes" id="UP000028999">
    <property type="component" value="Unassembled WGS sequence"/>
</dbReference>
<accession>A0A078JKT2</accession>
<dbReference type="EMBL" id="LK036875">
    <property type="protein sequence ID" value="CDY68118.1"/>
    <property type="molecule type" value="Genomic_DNA"/>
</dbReference>
<keyword evidence="3" id="KW-1185">Reference proteome</keyword>
<evidence type="ECO:0000313" key="1">
    <source>
        <dbReference type="EMBL" id="CAF1838708.1"/>
    </source>
</evidence>
<evidence type="ECO:0000313" key="2">
    <source>
        <dbReference type="EMBL" id="CDY68118.1"/>
    </source>
</evidence>
<dbReference type="PaxDb" id="3708-A0A078JKT2"/>
<dbReference type="Gene3D" id="3.20.20.80">
    <property type="entry name" value="Glycosidases"/>
    <property type="match status" value="1"/>
</dbReference>
<dbReference type="SUPFAM" id="SSF51445">
    <property type="entry name" value="(Trans)glycosidases"/>
    <property type="match status" value="1"/>
</dbReference>
<organism evidence="2 3">
    <name type="scientific">Brassica napus</name>
    <name type="common">Rape</name>
    <dbReference type="NCBI Taxonomy" id="3708"/>
    <lineage>
        <taxon>Eukaryota</taxon>
        <taxon>Viridiplantae</taxon>
        <taxon>Streptophyta</taxon>
        <taxon>Embryophyta</taxon>
        <taxon>Tracheophyta</taxon>
        <taxon>Spermatophyta</taxon>
        <taxon>Magnoliopsida</taxon>
        <taxon>eudicotyledons</taxon>
        <taxon>Gunneridae</taxon>
        <taxon>Pentapetalae</taxon>
        <taxon>rosids</taxon>
        <taxon>malvids</taxon>
        <taxon>Brassicales</taxon>
        <taxon>Brassicaceae</taxon>
        <taxon>Brassiceae</taxon>
        <taxon>Brassica</taxon>
    </lineage>
</organism>
<dbReference type="EMBL" id="HG994368">
    <property type="protein sequence ID" value="CAF1838708.1"/>
    <property type="molecule type" value="Genomic_DNA"/>
</dbReference>
<gene>
    <name evidence="2" type="primary">BnaCnng57700D</name>
    <name evidence="1" type="ORF">DARMORV10_C04P27800.1</name>
    <name evidence="2" type="ORF">GSBRNA2T00069920001</name>
</gene>
<dbReference type="Gramene" id="CDY68118">
    <property type="protein sequence ID" value="CDY68118"/>
    <property type="gene ID" value="GSBRNA2T00069920001"/>
</dbReference>
<dbReference type="AlphaFoldDB" id="A0A078JKT2"/>
<protein>
    <submittedName>
        <fullName evidence="1">(rape) hypothetical protein</fullName>
    </submittedName>
    <submittedName>
        <fullName evidence="2">BnaCnng57700D protein</fullName>
    </submittedName>
</protein>
<reference evidence="1" key="3">
    <citation type="submission" date="2021-01" db="EMBL/GenBank/DDBJ databases">
        <authorList>
            <consortium name="Genoscope - CEA"/>
            <person name="William W."/>
        </authorList>
    </citation>
    <scope>NUCLEOTIDE SEQUENCE</scope>
</reference>
<name>A0A078JKT2_BRANA</name>
<reference evidence="2 3" key="1">
    <citation type="journal article" date="2014" name="Science">
        <title>Plant genetics. Early allopolyploid evolution in the post-Neolithic Brassica napus oilseed genome.</title>
        <authorList>
            <person name="Chalhoub B."/>
            <person name="Denoeud F."/>
            <person name="Liu S."/>
            <person name="Parkin I.A."/>
            <person name="Tang H."/>
            <person name="Wang X."/>
            <person name="Chiquet J."/>
            <person name="Belcram H."/>
            <person name="Tong C."/>
            <person name="Samans B."/>
            <person name="Correa M."/>
            <person name="Da Silva C."/>
            <person name="Just J."/>
            <person name="Falentin C."/>
            <person name="Koh C.S."/>
            <person name="Le Clainche I."/>
            <person name="Bernard M."/>
            <person name="Bento P."/>
            <person name="Noel B."/>
            <person name="Labadie K."/>
            <person name="Alberti A."/>
            <person name="Charles M."/>
            <person name="Arnaud D."/>
            <person name="Guo H."/>
            <person name="Daviaud C."/>
            <person name="Alamery S."/>
            <person name="Jabbari K."/>
            <person name="Zhao M."/>
            <person name="Edger P.P."/>
            <person name="Chelaifa H."/>
            <person name="Tack D."/>
            <person name="Lassalle G."/>
            <person name="Mestiri I."/>
            <person name="Schnel N."/>
            <person name="Le Paslier M.C."/>
            <person name="Fan G."/>
            <person name="Renault V."/>
            <person name="Bayer P.E."/>
            <person name="Golicz A.A."/>
            <person name="Manoli S."/>
            <person name="Lee T.H."/>
            <person name="Thi V.H."/>
            <person name="Chalabi S."/>
            <person name="Hu Q."/>
            <person name="Fan C."/>
            <person name="Tollenaere R."/>
            <person name="Lu Y."/>
            <person name="Battail C."/>
            <person name="Shen J."/>
            <person name="Sidebottom C.H."/>
            <person name="Wang X."/>
            <person name="Canaguier A."/>
            <person name="Chauveau A."/>
            <person name="Berard A."/>
            <person name="Deniot G."/>
            <person name="Guan M."/>
            <person name="Liu Z."/>
            <person name="Sun F."/>
            <person name="Lim Y.P."/>
            <person name="Lyons E."/>
            <person name="Town C.D."/>
            <person name="Bancroft I."/>
            <person name="Wang X."/>
            <person name="Meng J."/>
            <person name="Ma J."/>
            <person name="Pires J.C."/>
            <person name="King G.J."/>
            <person name="Brunel D."/>
            <person name="Delourme R."/>
            <person name="Renard M."/>
            <person name="Aury J.M."/>
            <person name="Adams K.L."/>
            <person name="Batley J."/>
            <person name="Snowdon R.J."/>
            <person name="Tost J."/>
            <person name="Edwards D."/>
            <person name="Zhou Y."/>
            <person name="Hua W."/>
            <person name="Sharpe A.G."/>
            <person name="Paterson A.H."/>
            <person name="Guan C."/>
            <person name="Wincker P."/>
        </authorList>
    </citation>
    <scope>NUCLEOTIDE SEQUENCE [LARGE SCALE GENOMIC DNA]</scope>
    <source>
        <strain evidence="3">cv. Darmor-bzh</strain>
    </source>
</reference>
<dbReference type="STRING" id="3708.A0A078JKT2"/>
<sequence>MVNILGTALPRFLTNEVNILKNSRVYFTGINHYTSYFIRDCLVSPCNTGSGAFKAEGFALKLDRIGNVTIGELIDVNWQHIYPEGFRRCWII</sequence>
<proteinExistence type="predicted"/>
<dbReference type="InterPro" id="IPR017853">
    <property type="entry name" value="GH"/>
</dbReference>